<dbReference type="Proteomes" id="UP000188184">
    <property type="component" value="Chromosome"/>
</dbReference>
<name>A0A1Q2L3T9_9BACL</name>
<keyword evidence="4" id="KW-1185">Reference proteome</keyword>
<dbReference type="PANTHER" id="PTHR36834:SF1">
    <property type="entry name" value="INTEGRAL MEMBRANE PROTEIN"/>
    <property type="match status" value="1"/>
</dbReference>
<dbReference type="KEGG" id="pmar:B0X71_10410"/>
<feature type="transmembrane region" description="Helical" evidence="1">
    <location>
        <begin position="60"/>
        <end position="79"/>
    </location>
</feature>
<feature type="domain" description="VanZ-like" evidence="2">
    <location>
        <begin position="6"/>
        <end position="115"/>
    </location>
</feature>
<accession>A0A1Q2L3T9</accession>
<dbReference type="InterPro" id="IPR053150">
    <property type="entry name" value="Teicoplanin_resist-assoc"/>
</dbReference>
<feature type="transmembrane region" description="Helical" evidence="1">
    <location>
        <begin position="28"/>
        <end position="48"/>
    </location>
</feature>
<organism evidence="3 4">
    <name type="scientific">Planococcus lenghuensis</name>
    <dbReference type="NCBI Taxonomy" id="2213202"/>
    <lineage>
        <taxon>Bacteria</taxon>
        <taxon>Bacillati</taxon>
        <taxon>Bacillota</taxon>
        <taxon>Bacilli</taxon>
        <taxon>Bacillales</taxon>
        <taxon>Caryophanaceae</taxon>
        <taxon>Planococcus</taxon>
    </lineage>
</organism>
<dbReference type="PANTHER" id="PTHR36834">
    <property type="entry name" value="MEMBRANE PROTEIN-RELATED"/>
    <property type="match status" value="1"/>
</dbReference>
<gene>
    <name evidence="3" type="ORF">B0X71_10410</name>
</gene>
<dbReference type="AlphaFoldDB" id="A0A1Q2L3T9"/>
<evidence type="ECO:0000256" key="1">
    <source>
        <dbReference type="SAM" id="Phobius"/>
    </source>
</evidence>
<sequence length="122" mass="13606">MIWENVNLVPFQTIQHVFIYPISETHHIIQSGGNLLLLVPFAFILRLFGFTASVVKTTAVVFFISIGIESFQFVLNLLASGHAGIAPESKTRTIDIDDVILNTLGGYLGALLYSFYSKKMKR</sequence>
<dbReference type="InterPro" id="IPR006976">
    <property type="entry name" value="VanZ-like"/>
</dbReference>
<evidence type="ECO:0000259" key="2">
    <source>
        <dbReference type="Pfam" id="PF04892"/>
    </source>
</evidence>
<feature type="transmembrane region" description="Helical" evidence="1">
    <location>
        <begin position="99"/>
        <end position="116"/>
    </location>
</feature>
<protein>
    <recommendedName>
        <fullName evidence="2">VanZ-like domain-containing protein</fullName>
    </recommendedName>
</protein>
<evidence type="ECO:0000313" key="3">
    <source>
        <dbReference type="EMBL" id="AQQ55083.1"/>
    </source>
</evidence>
<dbReference type="EMBL" id="CP019640">
    <property type="protein sequence ID" value="AQQ55083.1"/>
    <property type="molecule type" value="Genomic_DNA"/>
</dbReference>
<evidence type="ECO:0000313" key="4">
    <source>
        <dbReference type="Proteomes" id="UP000188184"/>
    </source>
</evidence>
<keyword evidence="1" id="KW-0472">Membrane</keyword>
<reference evidence="3 4" key="1">
    <citation type="submission" date="2017-02" db="EMBL/GenBank/DDBJ databases">
        <title>The complete genomic sequence of a novel cold adapted crude oil-degrading bacterium Planococcus qaidamina Y42.</title>
        <authorList>
            <person name="Yang R."/>
        </authorList>
    </citation>
    <scope>NUCLEOTIDE SEQUENCE [LARGE SCALE GENOMIC DNA]</scope>
    <source>
        <strain evidence="3 4">Y42</strain>
    </source>
</reference>
<dbReference type="Pfam" id="PF04892">
    <property type="entry name" value="VanZ"/>
    <property type="match status" value="1"/>
</dbReference>
<keyword evidence="1" id="KW-1133">Transmembrane helix</keyword>
<keyword evidence="1" id="KW-0812">Transmembrane</keyword>
<proteinExistence type="predicted"/>